<evidence type="ECO:0000256" key="6">
    <source>
        <dbReference type="ARBA" id="ARBA00023211"/>
    </source>
</evidence>
<dbReference type="InterPro" id="IPR004843">
    <property type="entry name" value="Calcineurin-like_PHP"/>
</dbReference>
<keyword evidence="3" id="KW-0479">Metal-binding</keyword>
<keyword evidence="2" id="KW-0997">Cell inner membrane</keyword>
<reference evidence="8" key="1">
    <citation type="journal article" date="2020" name="mSystems">
        <title>Genome- and Community-Level Interaction Insights into Carbon Utilization and Element Cycling Functions of Hydrothermarchaeota in Hydrothermal Sediment.</title>
        <authorList>
            <person name="Zhou Z."/>
            <person name="Liu Y."/>
            <person name="Xu W."/>
            <person name="Pan J."/>
            <person name="Luo Z.H."/>
            <person name="Li M."/>
        </authorList>
    </citation>
    <scope>NUCLEOTIDE SEQUENCE [LARGE SCALE GENOMIC DNA]</scope>
    <source>
        <strain evidence="8">SpSt-780</strain>
    </source>
</reference>
<evidence type="ECO:0000256" key="2">
    <source>
        <dbReference type="ARBA" id="ARBA00022519"/>
    </source>
</evidence>
<dbReference type="InterPro" id="IPR043461">
    <property type="entry name" value="LpxH-like"/>
</dbReference>
<dbReference type="PANTHER" id="PTHR34990">
    <property type="entry name" value="UDP-2,3-DIACYLGLUCOSAMINE HYDROLASE-RELATED"/>
    <property type="match status" value="1"/>
</dbReference>
<evidence type="ECO:0000259" key="7">
    <source>
        <dbReference type="Pfam" id="PF00149"/>
    </source>
</evidence>
<evidence type="ECO:0000256" key="1">
    <source>
        <dbReference type="ARBA" id="ARBA00022475"/>
    </source>
</evidence>
<keyword evidence="6" id="KW-0464">Manganese</keyword>
<dbReference type="Gene3D" id="3.60.21.10">
    <property type="match status" value="1"/>
</dbReference>
<dbReference type="Pfam" id="PF00149">
    <property type="entry name" value="Metallophos"/>
    <property type="match status" value="1"/>
</dbReference>
<feature type="domain" description="Calcineurin-like phosphoesterase" evidence="7">
    <location>
        <begin position="8"/>
        <end position="197"/>
    </location>
</feature>
<keyword evidence="5" id="KW-0472">Membrane</keyword>
<dbReference type="GO" id="GO:0008758">
    <property type="term" value="F:UDP-2,3-diacylglucosamine hydrolase activity"/>
    <property type="evidence" value="ECO:0007669"/>
    <property type="project" value="TreeGrafter"/>
</dbReference>
<evidence type="ECO:0000256" key="5">
    <source>
        <dbReference type="ARBA" id="ARBA00023136"/>
    </source>
</evidence>
<dbReference type="GO" id="GO:0016020">
    <property type="term" value="C:membrane"/>
    <property type="evidence" value="ECO:0007669"/>
    <property type="project" value="GOC"/>
</dbReference>
<gene>
    <name evidence="8" type="ORF">ENV67_03910</name>
</gene>
<proteinExistence type="predicted"/>
<comment type="caution">
    <text evidence="8">The sequence shown here is derived from an EMBL/GenBank/DDBJ whole genome shotgun (WGS) entry which is preliminary data.</text>
</comment>
<evidence type="ECO:0000256" key="4">
    <source>
        <dbReference type="ARBA" id="ARBA00022801"/>
    </source>
</evidence>
<organism evidence="8">
    <name type="scientific">candidate division WOR-3 bacterium</name>
    <dbReference type="NCBI Taxonomy" id="2052148"/>
    <lineage>
        <taxon>Bacteria</taxon>
        <taxon>Bacteria division WOR-3</taxon>
    </lineage>
</organism>
<protein>
    <recommendedName>
        <fullName evidence="7">Calcineurin-like phosphoesterase domain-containing protein</fullName>
    </recommendedName>
</protein>
<keyword evidence="4" id="KW-0378">Hydrolase</keyword>
<dbReference type="AlphaFoldDB" id="A0A7C4YI14"/>
<evidence type="ECO:0000313" key="8">
    <source>
        <dbReference type="EMBL" id="HGW91669.1"/>
    </source>
</evidence>
<name>A0A7C4YI14_UNCW3</name>
<dbReference type="EMBL" id="DTHG01000045">
    <property type="protein sequence ID" value="HGW91669.1"/>
    <property type="molecule type" value="Genomic_DNA"/>
</dbReference>
<dbReference type="GO" id="GO:0009245">
    <property type="term" value="P:lipid A biosynthetic process"/>
    <property type="evidence" value="ECO:0007669"/>
    <property type="project" value="TreeGrafter"/>
</dbReference>
<dbReference type="InterPro" id="IPR029052">
    <property type="entry name" value="Metallo-depent_PP-like"/>
</dbReference>
<evidence type="ECO:0000256" key="3">
    <source>
        <dbReference type="ARBA" id="ARBA00022723"/>
    </source>
</evidence>
<dbReference type="PANTHER" id="PTHR34990:SF1">
    <property type="entry name" value="UDP-2,3-DIACYLGLUCOSAMINE HYDROLASE"/>
    <property type="match status" value="1"/>
</dbReference>
<accession>A0A7C4YI14</accession>
<sequence>MQLKTSDRILLIGDTHLSPVKFNDEIESLTCFLNEKIEYNYLFLLGDIFDYFYEFKYYIPKNYFYLYNTLYNLSKRMQIHYWLGNHDFWHIDFLKKIGIKIHFKPELINIGDKKYFIAHGDNLKNEDIFNSFIKNEITQWFYKKIHPDISYEIGKFISKLSSNSSRNKNIRMDKYIEFAEKKFKEGVDVVLIAHIHNQFLYKKGNKIFVVIGDWKYRKNYCEIIDGKIFLKCDTQSPR</sequence>
<dbReference type="GO" id="GO:0046872">
    <property type="term" value="F:metal ion binding"/>
    <property type="evidence" value="ECO:0007669"/>
    <property type="project" value="UniProtKB-KW"/>
</dbReference>
<dbReference type="SUPFAM" id="SSF56300">
    <property type="entry name" value="Metallo-dependent phosphatases"/>
    <property type="match status" value="1"/>
</dbReference>
<keyword evidence="1" id="KW-1003">Cell membrane</keyword>